<evidence type="ECO:0000313" key="2">
    <source>
        <dbReference type="EMBL" id="HEW53120.1"/>
    </source>
</evidence>
<dbReference type="Pfam" id="PF13500">
    <property type="entry name" value="AAA_26"/>
    <property type="match status" value="1"/>
</dbReference>
<dbReference type="CDD" id="cd03109">
    <property type="entry name" value="DTBS"/>
    <property type="match status" value="1"/>
</dbReference>
<dbReference type="EMBL" id="DSGT01000009">
    <property type="protein sequence ID" value="HEW53120.1"/>
    <property type="molecule type" value="Genomic_DNA"/>
</dbReference>
<accession>A0A7C2VLM4</accession>
<dbReference type="Gene3D" id="3.40.50.300">
    <property type="entry name" value="P-loop containing nucleotide triphosphate hydrolases"/>
    <property type="match status" value="1"/>
</dbReference>
<dbReference type="PANTHER" id="PTHR43356:SF2">
    <property type="entry name" value="PHOSPHATE ACETYLTRANSFERASE"/>
    <property type="match status" value="1"/>
</dbReference>
<evidence type="ECO:0000259" key="1">
    <source>
        <dbReference type="Pfam" id="PF07085"/>
    </source>
</evidence>
<reference evidence="2" key="1">
    <citation type="journal article" date="2020" name="mSystems">
        <title>Genome- and Community-Level Interaction Insights into Carbon Utilization and Element Cycling Functions of Hydrothermarchaeota in Hydrothermal Sediment.</title>
        <authorList>
            <person name="Zhou Z."/>
            <person name="Liu Y."/>
            <person name="Xu W."/>
            <person name="Pan J."/>
            <person name="Luo Z.H."/>
            <person name="Li M."/>
        </authorList>
    </citation>
    <scope>NUCLEOTIDE SEQUENCE [LARGE SCALE GENOMIC DNA]</scope>
    <source>
        <strain evidence="2">SpSt-16</strain>
    </source>
</reference>
<dbReference type="Gene3D" id="3.40.1390.20">
    <property type="entry name" value="HprK N-terminal domain-like"/>
    <property type="match status" value="1"/>
</dbReference>
<sequence length="354" mass="39252">MAKTLLLFGEKGKTVIAFGLLKRFMQEGLKVGYFKPIARATYKLPSLKYAAADVIAIKEALGLPEPIEILNPVVISRTTIELKNDIDTVKKTLEESFSSISEGKDIVVVESYSSPEALACIGLSVVEMAKMFNAKSVLVIDAKDRDIVDEILDRIYLYKFFFDKQDYPLDGVIINNVPIYFLERINDVIVPLIRDMGLKVYGVLSERSGLLSPTVHDIVESIDAEVLENKDKLSNVVEDIVVGAMSPSAALRWFRRASNAAIITGGDRTDLILVALESKPSVVILTGNLYPDVTVLVKAKELGVPLLLTPYDTYTTVTKLREVWSRVTADSLKVKEKEIVEAINKGVDWRALLE</sequence>
<dbReference type="SUPFAM" id="SSF75138">
    <property type="entry name" value="HprK N-terminal domain-like"/>
    <property type="match status" value="1"/>
</dbReference>
<dbReference type="InterPro" id="IPR027417">
    <property type="entry name" value="P-loop_NTPase"/>
</dbReference>
<proteinExistence type="predicted"/>
<protein>
    <submittedName>
        <fullName evidence="2">Phosphotransacetylase family protein</fullName>
    </submittedName>
</protein>
<dbReference type="InterPro" id="IPR028979">
    <property type="entry name" value="Ser_kin/Pase_Hpr-like_N_sf"/>
</dbReference>
<dbReference type="Pfam" id="PF07085">
    <property type="entry name" value="DRTGG"/>
    <property type="match status" value="1"/>
</dbReference>
<dbReference type="AlphaFoldDB" id="A0A7C2VLM4"/>
<dbReference type="InterPro" id="IPR010766">
    <property type="entry name" value="DRTGG"/>
</dbReference>
<comment type="caution">
    <text evidence="2">The sequence shown here is derived from an EMBL/GenBank/DDBJ whole genome shotgun (WGS) entry which is preliminary data.</text>
</comment>
<feature type="domain" description="DRTGG" evidence="1">
    <location>
        <begin position="217"/>
        <end position="322"/>
    </location>
</feature>
<dbReference type="SUPFAM" id="SSF52540">
    <property type="entry name" value="P-loop containing nucleoside triphosphate hydrolases"/>
    <property type="match status" value="1"/>
</dbReference>
<dbReference type="PANTHER" id="PTHR43356">
    <property type="entry name" value="PHOSPHATE ACETYLTRANSFERASE"/>
    <property type="match status" value="1"/>
</dbReference>
<gene>
    <name evidence="2" type="ORF">ENO77_02990</name>
</gene>
<dbReference type="InterPro" id="IPR050500">
    <property type="entry name" value="Phos_Acetyltrans/Butyryltrans"/>
</dbReference>
<name>A0A7C2VLM4_9CREN</name>
<organism evidence="2">
    <name type="scientific">Ignisphaera aggregans</name>
    <dbReference type="NCBI Taxonomy" id="334771"/>
    <lineage>
        <taxon>Archaea</taxon>
        <taxon>Thermoproteota</taxon>
        <taxon>Thermoprotei</taxon>
        <taxon>Desulfurococcales</taxon>
        <taxon>Desulfurococcaceae</taxon>
        <taxon>Ignisphaera</taxon>
    </lineage>
</organism>